<evidence type="ECO:0000313" key="1">
    <source>
        <dbReference type="EMBL" id="BAG09141.1"/>
    </source>
</evidence>
<proteinExistence type="predicted"/>
<accession>B0S4F0</accession>
<dbReference type="AlphaFoldDB" id="B0S4F0"/>
<keyword evidence="1" id="KW-0614">Plasmid</keyword>
<organism evidence="1 2">
    <name type="scientific">Finegoldia magna (strain ATCC 29328 / DSM 20472 / WAL 2508)</name>
    <name type="common">Peptostreptococcus magnus</name>
    <dbReference type="NCBI Taxonomy" id="334413"/>
    <lineage>
        <taxon>Bacteria</taxon>
        <taxon>Bacillati</taxon>
        <taxon>Bacillota</taxon>
        <taxon>Tissierellia</taxon>
        <taxon>Tissierellales</taxon>
        <taxon>Peptoniphilaceae</taxon>
        <taxon>Finegoldia</taxon>
    </lineage>
</organism>
<dbReference type="EMBL" id="AP008972">
    <property type="protein sequence ID" value="BAG09141.1"/>
    <property type="molecule type" value="Genomic_DNA"/>
</dbReference>
<dbReference type="RefSeq" id="WP_012289904.1">
    <property type="nucleotide sequence ID" value="NC_010371.1"/>
</dbReference>
<keyword evidence="2" id="KW-1185">Reference proteome</keyword>
<reference evidence="1 2" key="1">
    <citation type="journal article" date="2008" name="DNA Res.">
        <title>Complete genome sequence of Finegoldia magna, an anaerobic opportunistic pathogen.</title>
        <authorList>
            <person name="Goto T."/>
            <person name="Yamashita A."/>
            <person name="Hirakawa H."/>
            <person name="Matsutani M."/>
            <person name="Todo K."/>
            <person name="Ohshima K."/>
            <person name="Toh H."/>
            <person name="Miyamoto K."/>
            <person name="Kuhara S."/>
            <person name="Hattori M."/>
            <person name="Shimizu T."/>
            <person name="Akimoto S."/>
        </authorList>
    </citation>
    <scope>NUCLEOTIDE SEQUENCE [LARGE SCALE GENOMIC DNA]</scope>
    <source>
        <strain evidence="2">ATCC 29328 / DSM 20472 / WAL 2508</strain>
        <plasmid evidence="1 2">pFMC</plasmid>
    </source>
</reference>
<sequence>MENTRTEKEIQDINMAVFIDTVDKILGKELNTKQAKKIIRQIKRLERKISTRESGKALITNSLCVVLGWEENTEYIVDNRRYKISNNILYYKDPMFNVWQENKGQLSKFDKFFNAKEISENYHLYNEELGDYGYLNVVDFKNDEEKILFDGNKKIFGIRNIFTEEECNYLKNKYKSANLCEMIDISQHNEQ</sequence>
<geneLocation type="plasmid" evidence="1 2">
    <name>pFMC</name>
</geneLocation>
<evidence type="ECO:0000313" key="2">
    <source>
        <dbReference type="Proteomes" id="UP000001319"/>
    </source>
</evidence>
<dbReference type="HOGENOM" id="CLU_1419594_0_0_9"/>
<protein>
    <submittedName>
        <fullName evidence="1">Uncharacterized protein</fullName>
    </submittedName>
</protein>
<dbReference type="KEGG" id="fma:FMG_P0092"/>
<name>B0S4F0_FINM2</name>
<gene>
    <name evidence="1" type="ordered locus">FMG_P0092</name>
</gene>
<dbReference type="Proteomes" id="UP000001319">
    <property type="component" value="Plasmid pFMC"/>
</dbReference>